<reference evidence="3 4" key="1">
    <citation type="journal article" date="2016" name="Nat. Commun.">
        <title>Thousands of microbial genomes shed light on interconnected biogeochemical processes in an aquifer system.</title>
        <authorList>
            <person name="Anantharaman K."/>
            <person name="Brown C.T."/>
            <person name="Hug L.A."/>
            <person name="Sharon I."/>
            <person name="Castelle C.J."/>
            <person name="Probst A.J."/>
            <person name="Thomas B.C."/>
            <person name="Singh A."/>
            <person name="Wilkins M.J."/>
            <person name="Karaoz U."/>
            <person name="Brodie E.L."/>
            <person name="Williams K.H."/>
            <person name="Hubbard S.S."/>
            <person name="Banfield J.F."/>
        </authorList>
    </citation>
    <scope>NUCLEOTIDE SEQUENCE [LARGE SCALE GENOMIC DNA]</scope>
</reference>
<dbReference type="SMART" id="SM00257">
    <property type="entry name" value="LysM"/>
    <property type="match status" value="2"/>
</dbReference>
<dbReference type="Pfam" id="PF01476">
    <property type="entry name" value="LysM"/>
    <property type="match status" value="2"/>
</dbReference>
<dbReference type="Gene3D" id="3.10.350.10">
    <property type="entry name" value="LysM domain"/>
    <property type="match status" value="2"/>
</dbReference>
<accession>A0A1G2PHF8</accession>
<dbReference type="Gene3D" id="2.70.70.10">
    <property type="entry name" value="Glucose Permease (Domain IIA)"/>
    <property type="match status" value="1"/>
</dbReference>
<dbReference type="Proteomes" id="UP000176965">
    <property type="component" value="Unassembled WGS sequence"/>
</dbReference>
<dbReference type="CDD" id="cd12797">
    <property type="entry name" value="M23_peptidase"/>
    <property type="match status" value="1"/>
</dbReference>
<evidence type="ECO:0000313" key="3">
    <source>
        <dbReference type="EMBL" id="OHA47786.1"/>
    </source>
</evidence>
<proteinExistence type="predicted"/>
<keyword evidence="1" id="KW-0472">Membrane</keyword>
<gene>
    <name evidence="3" type="ORF">A2541_00755</name>
</gene>
<dbReference type="PANTHER" id="PTHR21666">
    <property type="entry name" value="PEPTIDASE-RELATED"/>
    <property type="match status" value="1"/>
</dbReference>
<sequence length="356" mass="37741">MNFKLKTLIVSSLNFSLGKFFVMPVLIFGFFIMPTVTHAGILSFFTDIFSSQDVSAQTETVIKSNSQNILLPEPATNFDLSLKTGSEVMIDGGEALLSEVGPLNIAPEEFGNSNGQISIYIVRSGDTLAKVAKMFDVSVNTILWANDLTRSSALKIGQELVILPMSGVMHTVVSGDTLSSITKKYGGDLTEIAMFNDLKSTAKLAIGDIIIIPDGQVSSSIRPSVVSSSASKLITSTGGPSFDGYYTKPFVGGHKTQGLHGYNGVDYGMPIGTSIYASAAGTIIISKSAGYNGGYGNYIVIQHANNTQTVYGHLNYPVVLAGQIVGQGQLIGYSGNTGKSTGPHLHFEIRGAKNPF</sequence>
<keyword evidence="1" id="KW-1133">Transmembrane helix</keyword>
<dbReference type="Pfam" id="PF01551">
    <property type="entry name" value="Peptidase_M23"/>
    <property type="match status" value="1"/>
</dbReference>
<dbReference type="EMBL" id="MHSQ01000002">
    <property type="protein sequence ID" value="OHA47786.1"/>
    <property type="molecule type" value="Genomic_DNA"/>
</dbReference>
<dbReference type="PANTHER" id="PTHR21666:SF270">
    <property type="entry name" value="MUREIN HYDROLASE ACTIVATOR ENVC"/>
    <property type="match status" value="1"/>
</dbReference>
<dbReference type="PROSITE" id="PS51782">
    <property type="entry name" value="LYSM"/>
    <property type="match status" value="2"/>
</dbReference>
<feature type="domain" description="LysM" evidence="2">
    <location>
        <begin position="168"/>
        <end position="212"/>
    </location>
</feature>
<dbReference type="InterPro" id="IPR018392">
    <property type="entry name" value="LysM"/>
</dbReference>
<comment type="caution">
    <text evidence="3">The sequence shown here is derived from an EMBL/GenBank/DDBJ whole genome shotgun (WGS) entry which is preliminary data.</text>
</comment>
<feature type="domain" description="LysM" evidence="2">
    <location>
        <begin position="118"/>
        <end position="162"/>
    </location>
</feature>
<evidence type="ECO:0000313" key="4">
    <source>
        <dbReference type="Proteomes" id="UP000176965"/>
    </source>
</evidence>
<evidence type="ECO:0000259" key="2">
    <source>
        <dbReference type="PROSITE" id="PS51782"/>
    </source>
</evidence>
<dbReference type="InterPro" id="IPR011055">
    <property type="entry name" value="Dup_hybrid_motif"/>
</dbReference>
<feature type="transmembrane region" description="Helical" evidence="1">
    <location>
        <begin position="20"/>
        <end position="45"/>
    </location>
</feature>
<dbReference type="InterPro" id="IPR016047">
    <property type="entry name" value="M23ase_b-sheet_dom"/>
</dbReference>
<dbReference type="GO" id="GO:0004222">
    <property type="term" value="F:metalloendopeptidase activity"/>
    <property type="evidence" value="ECO:0007669"/>
    <property type="project" value="TreeGrafter"/>
</dbReference>
<dbReference type="AlphaFoldDB" id="A0A1G2PHF8"/>
<protein>
    <recommendedName>
        <fullName evidence="2">LysM domain-containing protein</fullName>
    </recommendedName>
</protein>
<dbReference type="InterPro" id="IPR050570">
    <property type="entry name" value="Cell_wall_metabolism_enzyme"/>
</dbReference>
<evidence type="ECO:0000256" key="1">
    <source>
        <dbReference type="SAM" id="Phobius"/>
    </source>
</evidence>
<name>A0A1G2PHF8_9BACT</name>
<dbReference type="SUPFAM" id="SSF51261">
    <property type="entry name" value="Duplicated hybrid motif"/>
    <property type="match status" value="1"/>
</dbReference>
<keyword evidence="1" id="KW-0812">Transmembrane</keyword>
<dbReference type="InterPro" id="IPR036779">
    <property type="entry name" value="LysM_dom_sf"/>
</dbReference>
<organism evidence="3 4">
    <name type="scientific">Candidatus Taylorbacteria bacterium RIFOXYD2_FULL_36_9</name>
    <dbReference type="NCBI Taxonomy" id="1802338"/>
    <lineage>
        <taxon>Bacteria</taxon>
        <taxon>Candidatus Tayloriibacteriota</taxon>
    </lineage>
</organism>
<dbReference type="CDD" id="cd00118">
    <property type="entry name" value="LysM"/>
    <property type="match status" value="2"/>
</dbReference>
<dbReference type="STRING" id="1802338.A2541_00755"/>